<evidence type="ECO:0000313" key="2">
    <source>
        <dbReference type="Proteomes" id="UP000718281"/>
    </source>
</evidence>
<proteinExistence type="predicted"/>
<evidence type="ECO:0000313" key="1">
    <source>
        <dbReference type="EMBL" id="MBK6301349.1"/>
    </source>
</evidence>
<comment type="caution">
    <text evidence="1">The sequence shown here is derived from an EMBL/GenBank/DDBJ whole genome shotgun (WGS) entry which is preliminary data.</text>
</comment>
<gene>
    <name evidence="1" type="ORF">IPF40_09985</name>
</gene>
<accession>A0A934X6L5</accession>
<dbReference type="Proteomes" id="UP000718281">
    <property type="component" value="Unassembled WGS sequence"/>
</dbReference>
<reference evidence="1 2" key="1">
    <citation type="submission" date="2020-10" db="EMBL/GenBank/DDBJ databases">
        <title>Connecting structure to function with the recovery of over 1000 high-quality activated sludge metagenome-assembled genomes encoding full-length rRNA genes using long-read sequencing.</title>
        <authorList>
            <person name="Singleton C.M."/>
            <person name="Petriglieri F."/>
            <person name="Kristensen J.M."/>
            <person name="Kirkegaard R.H."/>
            <person name="Michaelsen T.Y."/>
            <person name="Andersen M.H."/>
            <person name="Karst S.M."/>
            <person name="Dueholm M.S."/>
            <person name="Nielsen P.H."/>
            <person name="Albertsen M."/>
        </authorList>
    </citation>
    <scope>NUCLEOTIDE SEQUENCE [LARGE SCALE GENOMIC DNA]</scope>
    <source>
        <strain evidence="1">AalE_18-Q3-R2-46_BAT3C.188</strain>
    </source>
</reference>
<sequence>MRRGGIPAGGEPEPQVGALFAVTYDSRRWIPAPPSRRIPSDGADHFDRWVTLAGSRFLTPADDPAGPKAAAIGRILRTLGSLDTPSWDPFWLQKWIHWPSLADLPTMVIVSGFPATGGGTTDELRGYCGEGVPGVLEEPIIEPVSSTRLGSGLRSLAYTAEMADGLAEVHATLAYVWRIRLLDDGRPTLGIVRLWASGSPRQIIAAEPDIHDLALTLRMETSG</sequence>
<organism evidence="1 2">
    <name type="scientific">Candidatus Phosphoribacter hodrii</name>
    <dbReference type="NCBI Taxonomy" id="2953743"/>
    <lineage>
        <taxon>Bacteria</taxon>
        <taxon>Bacillati</taxon>
        <taxon>Actinomycetota</taxon>
        <taxon>Actinomycetes</taxon>
        <taxon>Micrococcales</taxon>
        <taxon>Dermatophilaceae</taxon>
        <taxon>Candidatus Phosphoribacter</taxon>
    </lineage>
</organism>
<dbReference type="AlphaFoldDB" id="A0A934X6L5"/>
<dbReference type="EMBL" id="JADIXZ010000004">
    <property type="protein sequence ID" value="MBK6301349.1"/>
    <property type="molecule type" value="Genomic_DNA"/>
</dbReference>
<protein>
    <submittedName>
        <fullName evidence="1">Uncharacterized protein</fullName>
    </submittedName>
</protein>
<name>A0A934X6L5_9MICO</name>